<proteinExistence type="inferred from homology"/>
<protein>
    <submittedName>
        <fullName evidence="5">Long-chain fatty acid--CoA ligase</fullName>
    </submittedName>
</protein>
<dbReference type="AlphaFoldDB" id="A0A4U1D9C4"/>
<feature type="domain" description="AMP-binding enzyme C-terminal" evidence="4">
    <location>
        <begin position="418"/>
        <end position="493"/>
    </location>
</feature>
<gene>
    <name evidence="5" type="ORF">FA727_06020</name>
</gene>
<dbReference type="GO" id="GO:0031956">
    <property type="term" value="F:medium-chain fatty acid-CoA ligase activity"/>
    <property type="evidence" value="ECO:0007669"/>
    <property type="project" value="TreeGrafter"/>
</dbReference>
<evidence type="ECO:0000259" key="4">
    <source>
        <dbReference type="Pfam" id="PF13193"/>
    </source>
</evidence>
<dbReference type="InterPro" id="IPR045851">
    <property type="entry name" value="AMP-bd_C_sf"/>
</dbReference>
<comment type="similarity">
    <text evidence="1">Belongs to the ATP-dependent AMP-binding enzyme family.</text>
</comment>
<keyword evidence="6" id="KW-1185">Reference proteome</keyword>
<dbReference type="Gene3D" id="3.40.50.12780">
    <property type="entry name" value="N-terminal domain of ligase-like"/>
    <property type="match status" value="1"/>
</dbReference>
<evidence type="ECO:0000313" key="5">
    <source>
        <dbReference type="EMBL" id="TKC19101.1"/>
    </source>
</evidence>
<evidence type="ECO:0000256" key="1">
    <source>
        <dbReference type="ARBA" id="ARBA00006432"/>
    </source>
</evidence>
<comment type="caution">
    <text evidence="5">The sequence shown here is derived from an EMBL/GenBank/DDBJ whole genome shotgun (WGS) entry which is preliminary data.</text>
</comment>
<dbReference type="GO" id="GO:0006631">
    <property type="term" value="P:fatty acid metabolic process"/>
    <property type="evidence" value="ECO:0007669"/>
    <property type="project" value="TreeGrafter"/>
</dbReference>
<evidence type="ECO:0000256" key="2">
    <source>
        <dbReference type="ARBA" id="ARBA00022598"/>
    </source>
</evidence>
<dbReference type="SUPFAM" id="SSF56801">
    <property type="entry name" value="Acetyl-CoA synthetase-like"/>
    <property type="match status" value="1"/>
</dbReference>
<dbReference type="RefSeq" id="WP_136829922.1">
    <property type="nucleotide sequence ID" value="NZ_SWBM01000001.1"/>
</dbReference>
<accession>A0A4U1D9C4</accession>
<reference evidence="5 6" key="1">
    <citation type="journal article" date="2011" name="J. Microbiol.">
        <title>Bacillus kyonggiensis sp. nov., isolated from soil of a lettuce field.</title>
        <authorList>
            <person name="Dong K."/>
            <person name="Lee S."/>
        </authorList>
    </citation>
    <scope>NUCLEOTIDE SEQUENCE [LARGE SCALE GENOMIC DNA]</scope>
    <source>
        <strain evidence="5 6">NB22</strain>
    </source>
</reference>
<dbReference type="InterPro" id="IPR020845">
    <property type="entry name" value="AMP-binding_CS"/>
</dbReference>
<evidence type="ECO:0000313" key="6">
    <source>
        <dbReference type="Proteomes" id="UP000307756"/>
    </source>
</evidence>
<dbReference type="Pfam" id="PF00501">
    <property type="entry name" value="AMP-binding"/>
    <property type="match status" value="1"/>
</dbReference>
<evidence type="ECO:0000259" key="3">
    <source>
        <dbReference type="Pfam" id="PF00501"/>
    </source>
</evidence>
<dbReference type="PANTHER" id="PTHR43201">
    <property type="entry name" value="ACYL-COA SYNTHETASE"/>
    <property type="match status" value="1"/>
</dbReference>
<feature type="domain" description="AMP-dependent synthetase/ligase" evidence="3">
    <location>
        <begin position="13"/>
        <end position="368"/>
    </location>
</feature>
<dbReference type="Proteomes" id="UP000307756">
    <property type="component" value="Unassembled WGS sequence"/>
</dbReference>
<sequence length="498" mass="56440">MIKILLKHLIKKNRNKEKVAIKFGNRTITYRELYSLSKQISCLIEGLGKYAGNNIGIFLPNSIDYAIAYFSITMNNKVIVPISVQSKELELKSTLSYCEIRLILTNNSNLNNLINHLQGYKYKVVIINIESKLVFQINPKHPYITITDINEPDTDAKVAIMLHTSGTTSNPKRVMLTHKNLISNVESNIQSLNLTENDVVLIVLPMLFGYCNTAQFLTHLYLGATIVIMDKMFLPKSFFSYIEKEKITNFTAVPSMLQMLISFKSLDKYDISSLRHICFGGGSMPLDKLNKLISMYPSIGFVQTYGQTEAGPRVTALLSGDSIYKLGSIGKPIPNVSVKIVNENNDELSVHEVGEIIVSSQSVMRGYYKNNISTEEVLCNGWLHTGDLGFRDDEGYYYFVGRKKNVVISGGLNIYPEEVEEILLRHPDIKEARVYGEDHELLGEWPVANIILEETSNLSDMKIYEFCKGFLSDYKIPKRFYKVEVIPKTSTGKMKRIN</sequence>
<dbReference type="PROSITE" id="PS00455">
    <property type="entry name" value="AMP_BINDING"/>
    <property type="match status" value="1"/>
</dbReference>
<dbReference type="Gene3D" id="3.30.300.30">
    <property type="match status" value="1"/>
</dbReference>
<dbReference type="Pfam" id="PF13193">
    <property type="entry name" value="AMP-binding_C"/>
    <property type="match status" value="1"/>
</dbReference>
<keyword evidence="2 5" id="KW-0436">Ligase</keyword>
<name>A0A4U1D9C4_9BACI</name>
<dbReference type="EMBL" id="SWBM01000001">
    <property type="protein sequence ID" value="TKC19101.1"/>
    <property type="molecule type" value="Genomic_DNA"/>
</dbReference>
<organism evidence="5 6">
    <name type="scientific">Robertmurraya kyonggiensis</name>
    <dbReference type="NCBI Taxonomy" id="1037680"/>
    <lineage>
        <taxon>Bacteria</taxon>
        <taxon>Bacillati</taxon>
        <taxon>Bacillota</taxon>
        <taxon>Bacilli</taxon>
        <taxon>Bacillales</taxon>
        <taxon>Bacillaceae</taxon>
        <taxon>Robertmurraya</taxon>
    </lineage>
</organism>
<dbReference type="OrthoDB" id="9762242at2"/>
<dbReference type="InterPro" id="IPR025110">
    <property type="entry name" value="AMP-bd_C"/>
</dbReference>
<dbReference type="InterPro" id="IPR000873">
    <property type="entry name" value="AMP-dep_synth/lig_dom"/>
</dbReference>
<dbReference type="PANTHER" id="PTHR43201:SF5">
    <property type="entry name" value="MEDIUM-CHAIN ACYL-COA LIGASE ACSF2, MITOCHONDRIAL"/>
    <property type="match status" value="1"/>
</dbReference>
<dbReference type="InterPro" id="IPR042099">
    <property type="entry name" value="ANL_N_sf"/>
</dbReference>